<proteinExistence type="predicted"/>
<keyword evidence="3" id="KW-0347">Helicase</keyword>
<dbReference type="PANTHER" id="PTHR11070">
    <property type="entry name" value="UVRD / RECB / PCRA DNA HELICASE FAMILY MEMBER"/>
    <property type="match status" value="1"/>
</dbReference>
<dbReference type="PANTHER" id="PTHR11070:SF30">
    <property type="entry name" value="F-BOX DNA HELICASE 1"/>
    <property type="match status" value="1"/>
</dbReference>
<comment type="caution">
    <text evidence="7">The sequence shown here is derived from an EMBL/GenBank/DDBJ whole genome shotgun (WGS) entry which is preliminary data.</text>
</comment>
<sequence>MTMHRLQEAEGNSGAEVSVKRRKIHMNVIECSRHSSTENGGQALKTPALTKTSSKDPNRGLLVCSQWNDIIAAPKVVNPWSVLAAIVVLADSVAQLQRLLQCLLGGASQCSVMEVLESCYCIACFLRVFRSVIYQDLWTGMHYRMYYALYLFENESVSTCGELAGVLHEQSGQQSIMKYSSARTNVRLTHEQLRICNHNVQQGQLIKIIAFADGNTFAHATPGTGKTTTLVRYTQLRPNLKFLLVVYNKSVCELSKSKFPHNVTCKTGHSLAFQTTGRRYAGAKQLWSNIRLTAITELIPRRKGLSLYVRAKFVLNTLKTFFASADPSITTAHVPTEKVDSDGQRTALDHAIRMEVAEDAEMLWREMKNIQNGSIGMTHDGYLKLYQLSGPTLPQYDVILIDEAQDLTPAIADVLLNQPQPKILVGDPHQQIYSFRGAVNSMQLVNASHTFYLTQSFRFGPEIAFVAATCVEVLKGEKKTLVGQLAVITRTNFTLFMEAVKRCCYTDDNIRIAFVGVSVRRCHDLTLVGVSVRRCHDLTLVGVSVRRCHDLTLVGVSVRRCHDLTLVGVSVRRCHDLTLVGVSVRRCHDLTLVGVSVRRCHDLTLVGVSVRRCHDLTLVGVSVRRCHDLTLVGVSVRRCHDLTLVGVSVRRCHDLTLVGVSVRRCHDLTVVGVSVRRCHDLTLVGVSVRRCHDLTLVGVSVRRCHDLTLVGEMSDLTLVGVSVSRCHDLTLVGECVSRCHDLTLVGGTEAFGFRRILDIYSLMLSPPDRAKRPITDSFVRNFESLMDLERYATQVMDQELLGKIRIVKTCHHNLPSLIDKIRSKAIGDTDTAGQSEDEIGEDEKNLLYVAVTRAKKRLQLTSELLRLLKLSGERFWYMTSSSHLPSSELPLKCLLTGRENWIPPVITLAKHSVQLGDGTVREGGLVCPQAVSEGLVLPSLRHLVGSLRDNTAEGRQEQGEDSRD</sequence>
<keyword evidence="4" id="KW-0067">ATP-binding</keyword>
<dbReference type="InterPro" id="IPR027417">
    <property type="entry name" value="P-loop_NTPase"/>
</dbReference>
<dbReference type="SUPFAM" id="SSF52540">
    <property type="entry name" value="P-loop containing nucleoside triphosphate hydrolases"/>
    <property type="match status" value="1"/>
</dbReference>
<evidence type="ECO:0000313" key="8">
    <source>
        <dbReference type="Proteomes" id="UP001209878"/>
    </source>
</evidence>
<feature type="region of interest" description="Disordered" evidence="5">
    <location>
        <begin position="35"/>
        <end position="54"/>
    </location>
</feature>
<name>A0AAD9P496_RIDPI</name>
<gene>
    <name evidence="7" type="ORF">NP493_154g01000</name>
</gene>
<evidence type="ECO:0000259" key="6">
    <source>
        <dbReference type="Pfam" id="PF00580"/>
    </source>
</evidence>
<evidence type="ECO:0000256" key="3">
    <source>
        <dbReference type="ARBA" id="ARBA00022806"/>
    </source>
</evidence>
<evidence type="ECO:0000256" key="1">
    <source>
        <dbReference type="ARBA" id="ARBA00022741"/>
    </source>
</evidence>
<keyword evidence="8" id="KW-1185">Reference proteome</keyword>
<dbReference type="GO" id="GO:0000725">
    <property type="term" value="P:recombinational repair"/>
    <property type="evidence" value="ECO:0007669"/>
    <property type="project" value="TreeGrafter"/>
</dbReference>
<dbReference type="GO" id="GO:0016787">
    <property type="term" value="F:hydrolase activity"/>
    <property type="evidence" value="ECO:0007669"/>
    <property type="project" value="UniProtKB-KW"/>
</dbReference>
<feature type="domain" description="UvrD-like helicase ATP-binding" evidence="6">
    <location>
        <begin position="394"/>
        <end position="442"/>
    </location>
</feature>
<dbReference type="Proteomes" id="UP001209878">
    <property type="component" value="Unassembled WGS sequence"/>
</dbReference>
<dbReference type="Pfam" id="PF00580">
    <property type="entry name" value="UvrD-helicase"/>
    <property type="match status" value="1"/>
</dbReference>
<dbReference type="Gene3D" id="3.30.160.800">
    <property type="match status" value="1"/>
</dbReference>
<dbReference type="GO" id="GO:0005524">
    <property type="term" value="F:ATP binding"/>
    <property type="evidence" value="ECO:0007669"/>
    <property type="project" value="UniProtKB-KW"/>
</dbReference>
<keyword evidence="2" id="KW-0378">Hydrolase</keyword>
<dbReference type="SUPFAM" id="SSF51126">
    <property type="entry name" value="Pectin lyase-like"/>
    <property type="match status" value="1"/>
</dbReference>
<protein>
    <recommendedName>
        <fullName evidence="6">UvrD-like helicase ATP-binding domain-containing protein</fullName>
    </recommendedName>
</protein>
<dbReference type="GO" id="GO:0003677">
    <property type="term" value="F:DNA binding"/>
    <property type="evidence" value="ECO:0007669"/>
    <property type="project" value="InterPro"/>
</dbReference>
<evidence type="ECO:0000256" key="4">
    <source>
        <dbReference type="ARBA" id="ARBA00022840"/>
    </source>
</evidence>
<evidence type="ECO:0000256" key="5">
    <source>
        <dbReference type="SAM" id="MobiDB-lite"/>
    </source>
</evidence>
<dbReference type="InterPro" id="IPR014016">
    <property type="entry name" value="UvrD-like_ATP-bd"/>
</dbReference>
<dbReference type="EMBL" id="JAODUO010000154">
    <property type="protein sequence ID" value="KAK2187779.1"/>
    <property type="molecule type" value="Genomic_DNA"/>
</dbReference>
<dbReference type="InterPro" id="IPR011050">
    <property type="entry name" value="Pectin_lyase_fold/virulence"/>
</dbReference>
<dbReference type="Gene3D" id="3.40.50.300">
    <property type="entry name" value="P-loop containing nucleotide triphosphate hydrolases"/>
    <property type="match status" value="1"/>
</dbReference>
<evidence type="ECO:0000313" key="7">
    <source>
        <dbReference type="EMBL" id="KAK2187779.1"/>
    </source>
</evidence>
<reference evidence="7" key="1">
    <citation type="journal article" date="2023" name="Mol. Biol. Evol.">
        <title>Third-Generation Sequencing Reveals the Adaptive Role of the Epigenome in Three Deep-Sea Polychaetes.</title>
        <authorList>
            <person name="Perez M."/>
            <person name="Aroh O."/>
            <person name="Sun Y."/>
            <person name="Lan Y."/>
            <person name="Juniper S.K."/>
            <person name="Young C.R."/>
            <person name="Angers B."/>
            <person name="Qian P.Y."/>
        </authorList>
    </citation>
    <scope>NUCLEOTIDE SEQUENCE</scope>
    <source>
        <strain evidence="7">R07B-5</strain>
    </source>
</reference>
<dbReference type="GO" id="GO:0005634">
    <property type="term" value="C:nucleus"/>
    <property type="evidence" value="ECO:0007669"/>
    <property type="project" value="TreeGrafter"/>
</dbReference>
<organism evidence="7 8">
    <name type="scientific">Ridgeia piscesae</name>
    <name type="common">Tubeworm</name>
    <dbReference type="NCBI Taxonomy" id="27915"/>
    <lineage>
        <taxon>Eukaryota</taxon>
        <taxon>Metazoa</taxon>
        <taxon>Spiralia</taxon>
        <taxon>Lophotrochozoa</taxon>
        <taxon>Annelida</taxon>
        <taxon>Polychaeta</taxon>
        <taxon>Sedentaria</taxon>
        <taxon>Canalipalpata</taxon>
        <taxon>Sabellida</taxon>
        <taxon>Siboglinidae</taxon>
        <taxon>Ridgeia</taxon>
    </lineage>
</organism>
<evidence type="ECO:0000256" key="2">
    <source>
        <dbReference type="ARBA" id="ARBA00022801"/>
    </source>
</evidence>
<dbReference type="GO" id="GO:0043138">
    <property type="term" value="F:3'-5' DNA helicase activity"/>
    <property type="evidence" value="ECO:0007669"/>
    <property type="project" value="TreeGrafter"/>
</dbReference>
<dbReference type="InterPro" id="IPR000212">
    <property type="entry name" value="DNA_helicase_UvrD/REP"/>
</dbReference>
<accession>A0AAD9P496</accession>
<keyword evidence="1" id="KW-0547">Nucleotide-binding</keyword>
<dbReference type="AlphaFoldDB" id="A0AAD9P496"/>